<proteinExistence type="predicted"/>
<sequence length="82" mass="9148">MVALSRFKLPNSVPDGSVHSLSFKCNAVSLPPLIFPVKRLFSKWNTALSARETLPLSAEWLTFALALSESVRLPFVRRCCLD</sequence>
<reference evidence="1" key="1">
    <citation type="submission" date="2018-06" db="EMBL/GenBank/DDBJ databases">
        <authorList>
            <consortium name="Pathogen Informatics"/>
            <person name="Doyle S."/>
        </authorList>
    </citation>
    <scope>NUCLEOTIDE SEQUENCE [LARGE SCALE GENOMIC DNA]</scope>
    <source>
        <strain evidence="1">NCTC11421</strain>
    </source>
</reference>
<evidence type="ECO:0000313" key="1">
    <source>
        <dbReference type="EMBL" id="SUA25041.1"/>
    </source>
</evidence>
<name>A0A378W0Q4_NEIGO</name>
<dbReference type="AlphaFoldDB" id="A0A378W0Q4"/>
<accession>A0A378W0Q4</accession>
<gene>
    <name evidence="1" type="ORF">NCTC11421_03049</name>
</gene>
<protein>
    <submittedName>
        <fullName evidence="1">Uncharacterized protein</fullName>
    </submittedName>
</protein>
<organism evidence="1">
    <name type="scientific">Neisseria gonorrhoeae</name>
    <dbReference type="NCBI Taxonomy" id="485"/>
    <lineage>
        <taxon>Bacteria</taxon>
        <taxon>Pseudomonadati</taxon>
        <taxon>Pseudomonadota</taxon>
        <taxon>Betaproteobacteria</taxon>
        <taxon>Neisseriales</taxon>
        <taxon>Neisseriaceae</taxon>
        <taxon>Neisseria</taxon>
    </lineage>
</organism>
<dbReference type="EMBL" id="UGRI01000001">
    <property type="protein sequence ID" value="SUA25041.1"/>
    <property type="molecule type" value="Genomic_DNA"/>
</dbReference>